<sequence length="368" mass="41741">MDRYKIVDRIGEGAFGKVYKAKDLQDEHSEPVVIKVVNLPQKKEERDFCLREIELLAAIHHPCLVHCKDTFSEHERLCIVMPFYAGGDLSKQLKRNIQRKLRLPEQVFVEWFAQATLALEHLHAQHILHRDIKCDNCFMQKVQDSNKVAVLLGDFGVSRVLEFTNAQAQTQCGTPYYMSPELFKGVKYSNKSDIWALGCVFYEVIAQKVPFTANSLAELANAVMNKDPPPLPGNYSVALRQLVMSMLDKDPAKRPSASDVAKHPALERATRNVLEEHVGPEDEETSHDPGLPIGKKKVGRQRKLVRPGPKGVELPVMPSEQEHHMKVQRSLVDQMVNLEKRIPNRIQSIELREPASKATFVEASWRSA</sequence>
<dbReference type="Pfam" id="PF00069">
    <property type="entry name" value="Pkinase"/>
    <property type="match status" value="1"/>
</dbReference>
<feature type="domain" description="Protein kinase" evidence="12">
    <location>
        <begin position="4"/>
        <end position="266"/>
    </location>
</feature>
<reference evidence="13 14" key="1">
    <citation type="journal article" date="2015" name="Genome Biol. Evol.">
        <title>Comparative Genomics of a Bacterivorous Green Alga Reveals Evolutionary Causalities and Consequences of Phago-Mixotrophic Mode of Nutrition.</title>
        <authorList>
            <person name="Burns J.A."/>
            <person name="Paasch A."/>
            <person name="Narechania A."/>
            <person name="Kim E."/>
        </authorList>
    </citation>
    <scope>NUCLEOTIDE SEQUENCE [LARGE SCALE GENOMIC DNA]</scope>
    <source>
        <strain evidence="13 14">PLY_AMNH</strain>
    </source>
</reference>
<evidence type="ECO:0000259" key="12">
    <source>
        <dbReference type="PROSITE" id="PS50011"/>
    </source>
</evidence>
<accession>A0AAE0FR59</accession>
<dbReference type="InterPro" id="IPR000719">
    <property type="entry name" value="Prot_kinase_dom"/>
</dbReference>
<protein>
    <recommendedName>
        <fullName evidence="1">non-specific serine/threonine protein kinase</fullName>
        <ecNumber evidence="1">2.7.11.1</ecNumber>
    </recommendedName>
</protein>
<evidence type="ECO:0000256" key="5">
    <source>
        <dbReference type="ARBA" id="ARBA00022777"/>
    </source>
</evidence>
<keyword evidence="4 9" id="KW-0547">Nucleotide-binding</keyword>
<comment type="caution">
    <text evidence="13">The sequence shown here is derived from an EMBL/GenBank/DDBJ whole genome shotgun (WGS) entry which is preliminary data.</text>
</comment>
<feature type="region of interest" description="Disordered" evidence="11">
    <location>
        <begin position="272"/>
        <end position="315"/>
    </location>
</feature>
<evidence type="ECO:0000256" key="1">
    <source>
        <dbReference type="ARBA" id="ARBA00012513"/>
    </source>
</evidence>
<comment type="catalytic activity">
    <reaction evidence="7">
        <text>L-threonyl-[protein] + ATP = O-phospho-L-threonyl-[protein] + ADP + H(+)</text>
        <dbReference type="Rhea" id="RHEA:46608"/>
        <dbReference type="Rhea" id="RHEA-COMP:11060"/>
        <dbReference type="Rhea" id="RHEA-COMP:11605"/>
        <dbReference type="ChEBI" id="CHEBI:15378"/>
        <dbReference type="ChEBI" id="CHEBI:30013"/>
        <dbReference type="ChEBI" id="CHEBI:30616"/>
        <dbReference type="ChEBI" id="CHEBI:61977"/>
        <dbReference type="ChEBI" id="CHEBI:456216"/>
        <dbReference type="EC" id="2.7.11.1"/>
    </reaction>
</comment>
<keyword evidence="3" id="KW-0808">Transferase</keyword>
<dbReference type="EC" id="2.7.11.1" evidence="1"/>
<evidence type="ECO:0000256" key="2">
    <source>
        <dbReference type="ARBA" id="ARBA00022527"/>
    </source>
</evidence>
<dbReference type="InterPro" id="IPR011009">
    <property type="entry name" value="Kinase-like_dom_sf"/>
</dbReference>
<organism evidence="13 14">
    <name type="scientific">Cymbomonas tetramitiformis</name>
    <dbReference type="NCBI Taxonomy" id="36881"/>
    <lineage>
        <taxon>Eukaryota</taxon>
        <taxon>Viridiplantae</taxon>
        <taxon>Chlorophyta</taxon>
        <taxon>Pyramimonadophyceae</taxon>
        <taxon>Pyramimonadales</taxon>
        <taxon>Pyramimonadaceae</taxon>
        <taxon>Cymbomonas</taxon>
    </lineage>
</organism>
<evidence type="ECO:0000256" key="8">
    <source>
        <dbReference type="ARBA" id="ARBA00048679"/>
    </source>
</evidence>
<feature type="binding site" evidence="9">
    <location>
        <position position="35"/>
    </location>
    <ligand>
        <name>ATP</name>
        <dbReference type="ChEBI" id="CHEBI:30616"/>
    </ligand>
</feature>
<evidence type="ECO:0000256" key="3">
    <source>
        <dbReference type="ARBA" id="ARBA00022679"/>
    </source>
</evidence>
<keyword evidence="5" id="KW-0418">Kinase</keyword>
<evidence type="ECO:0000313" key="14">
    <source>
        <dbReference type="Proteomes" id="UP001190700"/>
    </source>
</evidence>
<dbReference type="SMART" id="SM00220">
    <property type="entry name" value="S_TKc"/>
    <property type="match status" value="1"/>
</dbReference>
<comment type="catalytic activity">
    <reaction evidence="8">
        <text>L-seryl-[protein] + ATP = O-phospho-L-seryl-[protein] + ADP + H(+)</text>
        <dbReference type="Rhea" id="RHEA:17989"/>
        <dbReference type="Rhea" id="RHEA-COMP:9863"/>
        <dbReference type="Rhea" id="RHEA-COMP:11604"/>
        <dbReference type="ChEBI" id="CHEBI:15378"/>
        <dbReference type="ChEBI" id="CHEBI:29999"/>
        <dbReference type="ChEBI" id="CHEBI:30616"/>
        <dbReference type="ChEBI" id="CHEBI:83421"/>
        <dbReference type="ChEBI" id="CHEBI:456216"/>
        <dbReference type="EC" id="2.7.11.1"/>
    </reaction>
</comment>
<evidence type="ECO:0000256" key="4">
    <source>
        <dbReference type="ARBA" id="ARBA00022741"/>
    </source>
</evidence>
<dbReference type="InterPro" id="IPR017441">
    <property type="entry name" value="Protein_kinase_ATP_BS"/>
</dbReference>
<evidence type="ECO:0000256" key="10">
    <source>
        <dbReference type="RuleBase" id="RU000304"/>
    </source>
</evidence>
<dbReference type="EMBL" id="LGRX02014478">
    <property type="protein sequence ID" value="KAK3264547.1"/>
    <property type="molecule type" value="Genomic_DNA"/>
</dbReference>
<name>A0AAE0FR59_9CHLO</name>
<evidence type="ECO:0000256" key="7">
    <source>
        <dbReference type="ARBA" id="ARBA00047899"/>
    </source>
</evidence>
<evidence type="ECO:0000313" key="13">
    <source>
        <dbReference type="EMBL" id="KAK3264547.1"/>
    </source>
</evidence>
<keyword evidence="14" id="KW-1185">Reference proteome</keyword>
<comment type="similarity">
    <text evidence="10">Belongs to the protein kinase superfamily.</text>
</comment>
<evidence type="ECO:0000256" key="11">
    <source>
        <dbReference type="SAM" id="MobiDB-lite"/>
    </source>
</evidence>
<dbReference type="PROSITE" id="PS50011">
    <property type="entry name" value="PROTEIN_KINASE_DOM"/>
    <property type="match status" value="1"/>
</dbReference>
<dbReference type="PANTHER" id="PTHR44899">
    <property type="entry name" value="CAMK FAMILY PROTEIN KINASE"/>
    <property type="match status" value="1"/>
</dbReference>
<keyword evidence="2 10" id="KW-0723">Serine/threonine-protein kinase</keyword>
<feature type="compositionally biased region" description="Basic residues" evidence="11">
    <location>
        <begin position="294"/>
        <end position="305"/>
    </location>
</feature>
<dbReference type="Gene3D" id="1.10.510.10">
    <property type="entry name" value="Transferase(Phosphotransferase) domain 1"/>
    <property type="match status" value="1"/>
</dbReference>
<dbReference type="InterPro" id="IPR008271">
    <property type="entry name" value="Ser/Thr_kinase_AS"/>
</dbReference>
<dbReference type="SUPFAM" id="SSF56112">
    <property type="entry name" value="Protein kinase-like (PK-like)"/>
    <property type="match status" value="1"/>
</dbReference>
<dbReference type="CDD" id="cd08215">
    <property type="entry name" value="STKc_Nek"/>
    <property type="match status" value="1"/>
</dbReference>
<dbReference type="Proteomes" id="UP001190700">
    <property type="component" value="Unassembled WGS sequence"/>
</dbReference>
<dbReference type="PROSITE" id="PS00108">
    <property type="entry name" value="PROTEIN_KINASE_ST"/>
    <property type="match status" value="1"/>
</dbReference>
<dbReference type="InterPro" id="IPR051131">
    <property type="entry name" value="NEK_Ser/Thr_kinase_NIMA"/>
</dbReference>
<dbReference type="GO" id="GO:0005524">
    <property type="term" value="F:ATP binding"/>
    <property type="evidence" value="ECO:0007669"/>
    <property type="project" value="UniProtKB-UniRule"/>
</dbReference>
<dbReference type="PROSITE" id="PS00107">
    <property type="entry name" value="PROTEIN_KINASE_ATP"/>
    <property type="match status" value="1"/>
</dbReference>
<proteinExistence type="inferred from homology"/>
<evidence type="ECO:0000256" key="6">
    <source>
        <dbReference type="ARBA" id="ARBA00022840"/>
    </source>
</evidence>
<keyword evidence="6 9" id="KW-0067">ATP-binding</keyword>
<gene>
    <name evidence="13" type="ORF">CYMTET_26724</name>
</gene>
<dbReference type="PANTHER" id="PTHR44899:SF3">
    <property type="entry name" value="SERINE_THREONINE-PROTEIN KINASE NEK1"/>
    <property type="match status" value="1"/>
</dbReference>
<dbReference type="AlphaFoldDB" id="A0AAE0FR59"/>
<dbReference type="GO" id="GO:0004674">
    <property type="term" value="F:protein serine/threonine kinase activity"/>
    <property type="evidence" value="ECO:0007669"/>
    <property type="project" value="UniProtKB-KW"/>
</dbReference>
<evidence type="ECO:0000256" key="9">
    <source>
        <dbReference type="PROSITE-ProRule" id="PRU10141"/>
    </source>
</evidence>